<dbReference type="AlphaFoldDB" id="A0A4Y4DVY9"/>
<dbReference type="InterPro" id="IPR029021">
    <property type="entry name" value="Prot-tyrosine_phosphatase-like"/>
</dbReference>
<dbReference type="InterPro" id="IPR000242">
    <property type="entry name" value="PTP_cat"/>
</dbReference>
<name>A0A4Y4DVY9_GLUUR</name>
<proteinExistence type="predicted"/>
<protein>
    <submittedName>
        <fullName evidence="2">Protein-tyrosine-phosphatase</fullName>
    </submittedName>
</protein>
<evidence type="ECO:0000313" key="2">
    <source>
        <dbReference type="EMBL" id="GED07590.1"/>
    </source>
</evidence>
<evidence type="ECO:0000313" key="3">
    <source>
        <dbReference type="Proteomes" id="UP000316612"/>
    </source>
</evidence>
<gene>
    <name evidence="2" type="ORF">AUR04nite_31220</name>
</gene>
<dbReference type="OrthoDB" id="2629679at2"/>
<comment type="caution">
    <text evidence="2">The sequence shown here is derived from an EMBL/GenBank/DDBJ whole genome shotgun (WGS) entry which is preliminary data.</text>
</comment>
<dbReference type="RefSeq" id="WP_141366852.1">
    <property type="nucleotide sequence ID" value="NZ_BAAAJL010000010.1"/>
</dbReference>
<dbReference type="InterPro" id="IPR000387">
    <property type="entry name" value="Tyr_Pase_dom"/>
</dbReference>
<accession>A0A4Y4DVY9</accession>
<dbReference type="Proteomes" id="UP000316612">
    <property type="component" value="Unassembled WGS sequence"/>
</dbReference>
<dbReference type="Gene3D" id="3.90.190.10">
    <property type="entry name" value="Protein tyrosine phosphatase superfamily"/>
    <property type="match status" value="1"/>
</dbReference>
<dbReference type="SUPFAM" id="SSF52799">
    <property type="entry name" value="(Phosphotyrosine protein) phosphatases II"/>
    <property type="match status" value="1"/>
</dbReference>
<dbReference type="EMBL" id="BJNY01000022">
    <property type="protein sequence ID" value="GED07590.1"/>
    <property type="molecule type" value="Genomic_DNA"/>
</dbReference>
<dbReference type="GO" id="GO:0004725">
    <property type="term" value="F:protein tyrosine phosphatase activity"/>
    <property type="evidence" value="ECO:0007669"/>
    <property type="project" value="InterPro"/>
</dbReference>
<evidence type="ECO:0000259" key="1">
    <source>
        <dbReference type="PROSITE" id="PS50056"/>
    </source>
</evidence>
<feature type="domain" description="Tyrosine specific protein phosphatases" evidence="1">
    <location>
        <begin position="67"/>
        <end position="121"/>
    </location>
</feature>
<sequence length="145" mass="16180">MGAWQPGPGIIEFPDGRRVRGRGLSKPIDSSQEPELGVYLLGQRPSEANWPTLWIPWRDFGLPKSTEQAIELLQEAHRRAATQRVEIACNGGTGRTGTALSIMAILSGVPAEDAVKWVREHYRKRAVETLWQKRWVRTSAAALPL</sequence>
<keyword evidence="3" id="KW-1185">Reference proteome</keyword>
<dbReference type="Pfam" id="PF00102">
    <property type="entry name" value="Y_phosphatase"/>
    <property type="match status" value="1"/>
</dbReference>
<reference evidence="2 3" key="1">
    <citation type="submission" date="2019-06" db="EMBL/GenBank/DDBJ databases">
        <title>Whole genome shotgun sequence of Glutamicibacter uratoxydans NBRC 15515.</title>
        <authorList>
            <person name="Hosoyama A."/>
            <person name="Uohara A."/>
            <person name="Ohji S."/>
            <person name="Ichikawa N."/>
        </authorList>
    </citation>
    <scope>NUCLEOTIDE SEQUENCE [LARGE SCALE GENOMIC DNA]</scope>
    <source>
        <strain evidence="2 3">NBRC 15515</strain>
    </source>
</reference>
<organism evidence="2 3">
    <name type="scientific">Glutamicibacter uratoxydans</name>
    <name type="common">Arthrobacter uratoxydans</name>
    <dbReference type="NCBI Taxonomy" id="43667"/>
    <lineage>
        <taxon>Bacteria</taxon>
        <taxon>Bacillati</taxon>
        <taxon>Actinomycetota</taxon>
        <taxon>Actinomycetes</taxon>
        <taxon>Micrococcales</taxon>
        <taxon>Micrococcaceae</taxon>
        <taxon>Glutamicibacter</taxon>
    </lineage>
</organism>
<dbReference type="PROSITE" id="PS50056">
    <property type="entry name" value="TYR_PHOSPHATASE_2"/>
    <property type="match status" value="1"/>
</dbReference>